<dbReference type="InterPro" id="IPR036388">
    <property type="entry name" value="WH-like_DNA-bd_sf"/>
</dbReference>
<dbReference type="RefSeq" id="WP_237260214.1">
    <property type="nucleotide sequence ID" value="NZ_CP018477.1"/>
</dbReference>
<dbReference type="PANTHER" id="PTHR43133">
    <property type="entry name" value="RNA POLYMERASE ECF-TYPE SIGMA FACTO"/>
    <property type="match status" value="1"/>
</dbReference>
<accession>A0A286RE28</accession>
<evidence type="ECO:0000313" key="7">
    <source>
        <dbReference type="EMBL" id="ASV74206.1"/>
    </source>
</evidence>
<evidence type="ECO:0000256" key="2">
    <source>
        <dbReference type="ARBA" id="ARBA00023015"/>
    </source>
</evidence>
<dbReference type="GO" id="GO:0003677">
    <property type="term" value="F:DNA binding"/>
    <property type="evidence" value="ECO:0007669"/>
    <property type="project" value="InterPro"/>
</dbReference>
<dbReference type="InterPro" id="IPR014284">
    <property type="entry name" value="RNA_pol_sigma-70_dom"/>
</dbReference>
<dbReference type="InterPro" id="IPR007627">
    <property type="entry name" value="RNA_pol_sigma70_r2"/>
</dbReference>
<sequence length="249" mass="29087">MICVRKFRKRARSVGRRRGLLPNVLSRKAVLKMDALAGHQDWQGQGPPRPEWSDEDLIREYQMTGSPQAFEELVRRYERELFNYLCQYLRDPEMAEDAFQATFLQVHRKCHQFDAGRRFRPWLYAVATNQAIDAQRRSRRHRLVSLDQRTFGQLTENETGALVDIVEGAELDPEERLELSERKEDVQQALEHLPPALREVILLVYYQGLKYREAAEILNIPVGTVKSRLHSAIRKLEHHLKLPQSPSHA</sequence>
<dbReference type="AlphaFoldDB" id="A0A286RE28"/>
<keyword evidence="8" id="KW-1185">Reference proteome</keyword>
<gene>
    <name evidence="7" type="ORF">THTE_1604</name>
</gene>
<dbReference type="Proteomes" id="UP000215086">
    <property type="component" value="Chromosome"/>
</dbReference>
<keyword evidence="4" id="KW-0804">Transcription</keyword>
<dbReference type="CDD" id="cd06171">
    <property type="entry name" value="Sigma70_r4"/>
    <property type="match status" value="1"/>
</dbReference>
<dbReference type="SUPFAM" id="SSF88659">
    <property type="entry name" value="Sigma3 and sigma4 domains of RNA polymerase sigma factors"/>
    <property type="match status" value="1"/>
</dbReference>
<dbReference type="PANTHER" id="PTHR43133:SF25">
    <property type="entry name" value="RNA POLYMERASE SIGMA FACTOR RFAY-RELATED"/>
    <property type="match status" value="1"/>
</dbReference>
<feature type="domain" description="RNA polymerase sigma factor 70 region 4 type 2" evidence="6">
    <location>
        <begin position="184"/>
        <end position="236"/>
    </location>
</feature>
<dbReference type="InterPro" id="IPR013324">
    <property type="entry name" value="RNA_pol_sigma_r3/r4-like"/>
</dbReference>
<keyword evidence="3" id="KW-0731">Sigma factor</keyword>
<name>A0A286RE28_9BACT</name>
<comment type="similarity">
    <text evidence="1">Belongs to the sigma-70 factor family. ECF subfamily.</text>
</comment>
<evidence type="ECO:0000259" key="5">
    <source>
        <dbReference type="Pfam" id="PF04542"/>
    </source>
</evidence>
<dbReference type="EMBL" id="CP018477">
    <property type="protein sequence ID" value="ASV74206.1"/>
    <property type="molecule type" value="Genomic_DNA"/>
</dbReference>
<dbReference type="NCBIfam" id="TIGR02937">
    <property type="entry name" value="sigma70-ECF"/>
    <property type="match status" value="1"/>
</dbReference>
<dbReference type="GO" id="GO:0006352">
    <property type="term" value="P:DNA-templated transcription initiation"/>
    <property type="evidence" value="ECO:0007669"/>
    <property type="project" value="InterPro"/>
</dbReference>
<dbReference type="Pfam" id="PF04542">
    <property type="entry name" value="Sigma70_r2"/>
    <property type="match status" value="1"/>
</dbReference>
<dbReference type="InterPro" id="IPR039425">
    <property type="entry name" value="RNA_pol_sigma-70-like"/>
</dbReference>
<protein>
    <submittedName>
        <fullName evidence="7">RNA polymerase sigma-54 factor RpoN</fullName>
    </submittedName>
</protein>
<evidence type="ECO:0000256" key="3">
    <source>
        <dbReference type="ARBA" id="ARBA00023082"/>
    </source>
</evidence>
<dbReference type="SUPFAM" id="SSF88946">
    <property type="entry name" value="Sigma2 domain of RNA polymerase sigma factors"/>
    <property type="match status" value="1"/>
</dbReference>
<proteinExistence type="inferred from homology"/>
<dbReference type="KEGG" id="ttf:THTE_1604"/>
<evidence type="ECO:0000256" key="1">
    <source>
        <dbReference type="ARBA" id="ARBA00010641"/>
    </source>
</evidence>
<feature type="domain" description="RNA polymerase sigma-70 region 2" evidence="5">
    <location>
        <begin position="73"/>
        <end position="140"/>
    </location>
</feature>
<dbReference type="InterPro" id="IPR013249">
    <property type="entry name" value="RNA_pol_sigma70_r4_t2"/>
</dbReference>
<evidence type="ECO:0000259" key="6">
    <source>
        <dbReference type="Pfam" id="PF08281"/>
    </source>
</evidence>
<organism evidence="7 8">
    <name type="scientific">Thermogutta terrifontis</name>
    <dbReference type="NCBI Taxonomy" id="1331910"/>
    <lineage>
        <taxon>Bacteria</taxon>
        <taxon>Pseudomonadati</taxon>
        <taxon>Planctomycetota</taxon>
        <taxon>Planctomycetia</taxon>
        <taxon>Pirellulales</taxon>
        <taxon>Thermoguttaceae</taxon>
        <taxon>Thermogutta</taxon>
    </lineage>
</organism>
<reference evidence="7 8" key="1">
    <citation type="journal article" name="Front. Microbiol.">
        <title>Sugar Metabolism of the First Thermophilic Planctomycete Thermogutta terrifontis: Comparative Genomic and Transcriptomic Approaches.</title>
        <authorList>
            <person name="Elcheninov A.G."/>
            <person name="Menzel P."/>
            <person name="Gudbergsdottir S.R."/>
            <person name="Slesarev A.I."/>
            <person name="Kadnikov V.V."/>
            <person name="Krogh A."/>
            <person name="Bonch-Osmolovskaya E.A."/>
            <person name="Peng X."/>
            <person name="Kublanov I.V."/>
        </authorList>
    </citation>
    <scope>NUCLEOTIDE SEQUENCE [LARGE SCALE GENOMIC DNA]</scope>
    <source>
        <strain evidence="7 8">R1</strain>
    </source>
</reference>
<dbReference type="Pfam" id="PF08281">
    <property type="entry name" value="Sigma70_r4_2"/>
    <property type="match status" value="1"/>
</dbReference>
<evidence type="ECO:0000313" key="8">
    <source>
        <dbReference type="Proteomes" id="UP000215086"/>
    </source>
</evidence>
<dbReference type="Gene3D" id="1.10.1740.10">
    <property type="match status" value="1"/>
</dbReference>
<dbReference type="InterPro" id="IPR013325">
    <property type="entry name" value="RNA_pol_sigma_r2"/>
</dbReference>
<evidence type="ECO:0000256" key="4">
    <source>
        <dbReference type="ARBA" id="ARBA00023163"/>
    </source>
</evidence>
<keyword evidence="2" id="KW-0805">Transcription regulation</keyword>
<dbReference type="GO" id="GO:0016987">
    <property type="term" value="F:sigma factor activity"/>
    <property type="evidence" value="ECO:0007669"/>
    <property type="project" value="UniProtKB-KW"/>
</dbReference>
<dbReference type="Gene3D" id="1.10.10.10">
    <property type="entry name" value="Winged helix-like DNA-binding domain superfamily/Winged helix DNA-binding domain"/>
    <property type="match status" value="1"/>
</dbReference>